<accession>A0A4V3C238</accession>
<dbReference type="GO" id="GO:0016740">
    <property type="term" value="F:transferase activity"/>
    <property type="evidence" value="ECO:0007669"/>
    <property type="project" value="UniProtKB-KW"/>
</dbReference>
<evidence type="ECO:0000313" key="1">
    <source>
        <dbReference type="EMBL" id="TDO16639.1"/>
    </source>
</evidence>
<evidence type="ECO:0000313" key="2">
    <source>
        <dbReference type="Proteomes" id="UP000295150"/>
    </source>
</evidence>
<name>A0A4V3C238_9GAMM</name>
<sequence length="328" mass="38372">MLPVKQKRRSTLLLVRTPFQAWLANKVIEHTDPPSIDLVYFTYHDSAKDRYYFALLAKKSRRSIYVNVRRRKRDALHYGYLYFTKFFGRGFNGYQKVLLASFDSYLFRMLARRQKNAEFVTFDDGTANIYPQSSYHCYTPSRLSWLYDFLLRAGSREKFKKDINKHWTIYDKFENIVEGSRLELIHAWEDNGESVADDEEPVKFFIGQPFDEVVKAGGFFADDLSRLERLVSKLGIHYYLQHPREIHPLNIGATLIGDGEKIAEELIAELCIGKKAIVYGWFTTVLFNLPSDRVRKIYLSLGETTDEKLRMMMCEKVGCEILRVNSES</sequence>
<dbReference type="AlphaFoldDB" id="A0A4V3C238"/>
<dbReference type="Pfam" id="PF07922">
    <property type="entry name" value="Glyco_transf_52"/>
    <property type="match status" value="1"/>
</dbReference>
<proteinExistence type="predicted"/>
<dbReference type="OrthoDB" id="2339372at2"/>
<protein>
    <submittedName>
        <fullName evidence="1">Glycosyl transferase family 52</fullName>
    </submittedName>
</protein>
<dbReference type="Gene3D" id="3.30.370.20">
    <property type="match status" value="1"/>
</dbReference>
<comment type="caution">
    <text evidence="1">The sequence shown here is derived from an EMBL/GenBank/DDBJ whole genome shotgun (WGS) entry which is preliminary data.</text>
</comment>
<gene>
    <name evidence="1" type="ORF">DFO68_101167</name>
</gene>
<keyword evidence="1" id="KW-0808">Transferase</keyword>
<dbReference type="Proteomes" id="UP000295150">
    <property type="component" value="Unassembled WGS sequence"/>
</dbReference>
<keyword evidence="2" id="KW-1185">Reference proteome</keyword>
<organism evidence="1 2">
    <name type="scientific">Halomonas ventosae</name>
    <dbReference type="NCBI Taxonomy" id="229007"/>
    <lineage>
        <taxon>Bacteria</taxon>
        <taxon>Pseudomonadati</taxon>
        <taxon>Pseudomonadota</taxon>
        <taxon>Gammaproteobacteria</taxon>
        <taxon>Oceanospirillales</taxon>
        <taxon>Halomonadaceae</taxon>
        <taxon>Halomonas</taxon>
    </lineage>
</organism>
<reference evidence="1 2" key="1">
    <citation type="submission" date="2019-03" db="EMBL/GenBank/DDBJ databases">
        <title>Freshwater and sediment microbial communities from various areas in North America, analyzing microbe dynamics in response to fracking.</title>
        <authorList>
            <person name="Lamendella R."/>
        </authorList>
    </citation>
    <scope>NUCLEOTIDE SEQUENCE [LARGE SCALE GENOMIC DNA]</scope>
    <source>
        <strain evidence="1 2">1_TX</strain>
    </source>
</reference>
<dbReference type="RefSeq" id="WP_133481116.1">
    <property type="nucleotide sequence ID" value="NZ_SNWH01000001.1"/>
</dbReference>
<dbReference type="EMBL" id="SNWH01000001">
    <property type="protein sequence ID" value="TDO16639.1"/>
    <property type="molecule type" value="Genomic_DNA"/>
</dbReference>
<dbReference type="InterPro" id="IPR012477">
    <property type="entry name" value="Glyco_transf_52"/>
</dbReference>